<organism evidence="7 8">
    <name type="scientific">Trametes cubensis</name>
    <dbReference type="NCBI Taxonomy" id="1111947"/>
    <lineage>
        <taxon>Eukaryota</taxon>
        <taxon>Fungi</taxon>
        <taxon>Dikarya</taxon>
        <taxon>Basidiomycota</taxon>
        <taxon>Agaricomycotina</taxon>
        <taxon>Agaricomycetes</taxon>
        <taxon>Polyporales</taxon>
        <taxon>Polyporaceae</taxon>
        <taxon>Trametes</taxon>
    </lineage>
</organism>
<dbReference type="Gene3D" id="3.30.70.100">
    <property type="match status" value="1"/>
</dbReference>
<gene>
    <name evidence="7" type="ORF">ONZ51_g6215</name>
</gene>
<dbReference type="PANTHER" id="PTHR10137:SF0">
    <property type="entry name" value="V-TYPE PROTON ATPASE SUBUNIT C"/>
    <property type="match status" value="1"/>
</dbReference>
<evidence type="ECO:0000256" key="1">
    <source>
        <dbReference type="ARBA" id="ARBA00006138"/>
    </source>
</evidence>
<evidence type="ECO:0000313" key="8">
    <source>
        <dbReference type="Proteomes" id="UP001215151"/>
    </source>
</evidence>
<keyword evidence="3 6" id="KW-0375">Hydrogen ion transport</keyword>
<comment type="function">
    <text evidence="5">Subunit of the V1 complex of vacuolar(H+)-ATPase (V-ATPase), a multisubunit enzyme composed of a peripheral complex (V1) that hydrolyzes ATP and a membrane integral complex (V0) that translocates protons. V-ATPase is responsible for acidifying and maintaining the pH of intracellular compartments. Subunit C is necessary for the assembly of the catalytic sector of the enzyme and is likely to have a specific function in its catalytic activity. Reversibly leaves the enzyme after glucose depletion, causing the catalytic subcomplex V1 to detach from the V0 section.</text>
</comment>
<name>A0AAD7XA87_9APHY</name>
<dbReference type="FunFam" id="3.30.70.100:FF:000002">
    <property type="entry name" value="V-type proton ATPase subunit C"/>
    <property type="match status" value="1"/>
</dbReference>
<proteinExistence type="inferred from homology"/>
<dbReference type="Gene3D" id="3.30.70.1180">
    <property type="entry name" value="Vacuolar atp synthase subunit c, domain 1"/>
    <property type="match status" value="1"/>
</dbReference>
<keyword evidence="8" id="KW-1185">Reference proteome</keyword>
<keyword evidence="2 6" id="KW-0813">Transport</keyword>
<comment type="function">
    <text evidence="6">Subunit of the V1 complex of vacuolar(H+)-ATPase (V-ATPase), a multisubunit enzyme composed of a peripheral complex (V1) that hydrolyzes ATP and a membrane integral complex (V0) that translocates protons. V-ATPase is responsible for acidifying and maintaining the pH of intracellular compartments and in some cell types, is targeted to the plasma membrane, where it is responsible for acidifying the extracellular environment. Subunit C is necessary for the assembly of the catalytic sector of the enzyme and is likely to have a specific function in its catalytic activity.</text>
</comment>
<protein>
    <recommendedName>
        <fullName evidence="6">V-type proton ATPase subunit C</fullName>
    </recommendedName>
</protein>
<dbReference type="AlphaFoldDB" id="A0AAD7XA87"/>
<evidence type="ECO:0000313" key="7">
    <source>
        <dbReference type="EMBL" id="KAJ8481111.1"/>
    </source>
</evidence>
<comment type="similarity">
    <text evidence="1 6">Belongs to the V-ATPase C subunit family.</text>
</comment>
<dbReference type="GO" id="GO:0046961">
    <property type="term" value="F:proton-transporting ATPase activity, rotational mechanism"/>
    <property type="evidence" value="ECO:0007669"/>
    <property type="project" value="InterPro"/>
</dbReference>
<dbReference type="Proteomes" id="UP001215151">
    <property type="component" value="Unassembled WGS sequence"/>
</dbReference>
<accession>A0AAD7XA87</accession>
<sequence length="417" mass="47510">MPSDQSTWIVSVPESGDAEGLFHELSTKLCSSSKSVLPSNLAQLAIPSFKVNRTGTLDSLVTLSEELPKHDTFFTATVAKTVDTLRNLLNNDPRKLSQHILVNEQPVDAYLLKGWSWNEGRYGVQRSLREMIDVLNKEMTSIDNVMKSKLNNYNLAKGALVQLQRKKTGNLSVRSLVDVVRQEHFINDSEYLQTVLVAVPKNLVKDWNMKYERLTSMVVPRSSVLISSDDEYSLFAVVVFKRVHDDFVQKCRENKYIVREFTFSEEAIDKQREELEAADTTEKELWTELLQLSRTNFSEAFQILVHLKVVQLFVESVLRYGLPAHYIGFFIKVCITIDVMLVGVPDHIPQPEPKTTKRTLATLQSQFAYLGRRANPDKLKSKSGGSGPAEEAVGEYQNLLEQEFFDFVLFEIPWIIL</sequence>
<dbReference type="InterPro" id="IPR004907">
    <property type="entry name" value="ATPase_V1-cplx_csu"/>
</dbReference>
<dbReference type="Gene3D" id="1.20.1460.10">
    <property type="entry name" value="subunit c (vma5p) of the yeast v-atpase, domain 2"/>
    <property type="match status" value="1"/>
</dbReference>
<dbReference type="GO" id="GO:0000221">
    <property type="term" value="C:vacuolar proton-transporting V-type ATPase, V1 domain"/>
    <property type="evidence" value="ECO:0007669"/>
    <property type="project" value="TreeGrafter"/>
</dbReference>
<comment type="caution">
    <text evidence="7">The sequence shown here is derived from an EMBL/GenBank/DDBJ whole genome shotgun (WGS) entry which is preliminary data.</text>
</comment>
<evidence type="ECO:0000256" key="6">
    <source>
        <dbReference type="RuleBase" id="RU364010"/>
    </source>
</evidence>
<keyword evidence="4 6" id="KW-0406">Ion transport</keyword>
<comment type="subunit">
    <text evidence="6">V-ATPase is a heteromultimeric enzyme composed of a peripheral catalytic V1 complex (components A to H) attached to an integral membrane V0 proton pore complex.</text>
</comment>
<evidence type="ECO:0000256" key="2">
    <source>
        <dbReference type="ARBA" id="ARBA00022448"/>
    </source>
</evidence>
<reference evidence="7" key="1">
    <citation type="submission" date="2022-11" db="EMBL/GenBank/DDBJ databases">
        <title>Genome Sequence of Cubamyces cubensis.</title>
        <authorList>
            <person name="Buettner E."/>
        </authorList>
    </citation>
    <scope>NUCLEOTIDE SEQUENCE</scope>
    <source>
        <strain evidence="7">MPL-01</strain>
    </source>
</reference>
<dbReference type="EMBL" id="JAPEVG010000145">
    <property type="protein sequence ID" value="KAJ8481111.1"/>
    <property type="molecule type" value="Genomic_DNA"/>
</dbReference>
<evidence type="ECO:0000256" key="3">
    <source>
        <dbReference type="ARBA" id="ARBA00022781"/>
    </source>
</evidence>
<dbReference type="SUPFAM" id="SSF118203">
    <property type="entry name" value="Vacuolar ATP synthase subunit C"/>
    <property type="match status" value="1"/>
</dbReference>
<evidence type="ECO:0000256" key="5">
    <source>
        <dbReference type="ARBA" id="ARBA00053565"/>
    </source>
</evidence>
<dbReference type="CDD" id="cd14785">
    <property type="entry name" value="V-ATPase_C"/>
    <property type="match status" value="1"/>
</dbReference>
<dbReference type="PANTHER" id="PTHR10137">
    <property type="entry name" value="V-TYPE PROTON ATPASE SUBUNIT C"/>
    <property type="match status" value="1"/>
</dbReference>
<dbReference type="Pfam" id="PF03223">
    <property type="entry name" value="V-ATPase_C"/>
    <property type="match status" value="1"/>
</dbReference>
<dbReference type="InterPro" id="IPR036132">
    <property type="entry name" value="Vac_ATP_synth_c_sf"/>
</dbReference>
<evidence type="ECO:0000256" key="4">
    <source>
        <dbReference type="ARBA" id="ARBA00023065"/>
    </source>
</evidence>